<gene>
    <name evidence="2" type="ORF">B0J11DRAFT_595902</name>
</gene>
<comment type="caution">
    <text evidence="2">The sequence shown here is derived from an EMBL/GenBank/DDBJ whole genome shotgun (WGS) entry which is preliminary data.</text>
</comment>
<dbReference type="EMBL" id="JAGMWT010000002">
    <property type="protein sequence ID" value="KAH7135010.1"/>
    <property type="molecule type" value="Genomic_DNA"/>
</dbReference>
<dbReference type="OrthoDB" id="5194044at2759"/>
<dbReference type="InterPro" id="IPR018811">
    <property type="entry name" value="MRX11"/>
</dbReference>
<dbReference type="AlphaFoldDB" id="A0A9P9EBU9"/>
<feature type="region of interest" description="Disordered" evidence="1">
    <location>
        <begin position="1"/>
        <end position="27"/>
    </location>
</feature>
<dbReference type="GO" id="GO:0005739">
    <property type="term" value="C:mitochondrion"/>
    <property type="evidence" value="ECO:0007669"/>
    <property type="project" value="TreeGrafter"/>
</dbReference>
<evidence type="ECO:0000313" key="2">
    <source>
        <dbReference type="EMBL" id="KAH7135010.1"/>
    </source>
</evidence>
<protein>
    <submittedName>
        <fullName evidence="2">Uncharacterized protein</fullName>
    </submittedName>
</protein>
<dbReference type="Proteomes" id="UP000700596">
    <property type="component" value="Unassembled WGS sequence"/>
</dbReference>
<keyword evidence="3" id="KW-1185">Reference proteome</keyword>
<evidence type="ECO:0000313" key="3">
    <source>
        <dbReference type="Proteomes" id="UP000700596"/>
    </source>
</evidence>
<dbReference type="PANTHER" id="PTHR28002:SF1">
    <property type="entry name" value="MIOREX COMPLEX COMPONENT 11"/>
    <property type="match status" value="1"/>
</dbReference>
<organism evidence="2 3">
    <name type="scientific">Dendryphion nanum</name>
    <dbReference type="NCBI Taxonomy" id="256645"/>
    <lineage>
        <taxon>Eukaryota</taxon>
        <taxon>Fungi</taxon>
        <taxon>Dikarya</taxon>
        <taxon>Ascomycota</taxon>
        <taxon>Pezizomycotina</taxon>
        <taxon>Dothideomycetes</taxon>
        <taxon>Pleosporomycetidae</taxon>
        <taxon>Pleosporales</taxon>
        <taxon>Torulaceae</taxon>
        <taxon>Dendryphion</taxon>
    </lineage>
</organism>
<sequence length="289" mass="33173">MLVYNYREGDQNPPRLRGGERYSTEDDGYLQQHDGIKEEYYDDRDRRIPGDGVMVKYSELGEYSDFLPRHDDEDPRHAYVYIPRANQRGYVQYAGPLAGNLAYTTAAAYGGLGGYYGAVGYPYGRYGSYGGYGTFGGYNRYGYGGYYPRYGVVGGYRYANYPYQPYYAAAGVAAAPPQYAYAQPAVVARPAVVAEAPASWAYVSASRTPKVLPSCYYSRDYDSRRYAPERDVYAARRIKPADARPEDPFWCRERDGHWHMRTYYSINRECYPGRWKMDPERGFLVFHRD</sequence>
<name>A0A9P9EBU9_9PLEO</name>
<evidence type="ECO:0000256" key="1">
    <source>
        <dbReference type="SAM" id="MobiDB-lite"/>
    </source>
</evidence>
<reference evidence="2" key="1">
    <citation type="journal article" date="2021" name="Nat. Commun.">
        <title>Genetic determinants of endophytism in the Arabidopsis root mycobiome.</title>
        <authorList>
            <person name="Mesny F."/>
            <person name="Miyauchi S."/>
            <person name="Thiergart T."/>
            <person name="Pickel B."/>
            <person name="Atanasova L."/>
            <person name="Karlsson M."/>
            <person name="Huettel B."/>
            <person name="Barry K.W."/>
            <person name="Haridas S."/>
            <person name="Chen C."/>
            <person name="Bauer D."/>
            <person name="Andreopoulos W."/>
            <person name="Pangilinan J."/>
            <person name="LaButti K."/>
            <person name="Riley R."/>
            <person name="Lipzen A."/>
            <person name="Clum A."/>
            <person name="Drula E."/>
            <person name="Henrissat B."/>
            <person name="Kohler A."/>
            <person name="Grigoriev I.V."/>
            <person name="Martin F.M."/>
            <person name="Hacquard S."/>
        </authorList>
    </citation>
    <scope>NUCLEOTIDE SEQUENCE</scope>
    <source>
        <strain evidence="2">MPI-CAGE-CH-0243</strain>
    </source>
</reference>
<proteinExistence type="predicted"/>
<dbReference type="PANTHER" id="PTHR28002">
    <property type="entry name" value="MIOREX COMPLEX COMPONENT 11"/>
    <property type="match status" value="1"/>
</dbReference>
<accession>A0A9P9EBU9</accession>